<evidence type="ECO:0000256" key="1">
    <source>
        <dbReference type="ARBA" id="ARBA00022536"/>
    </source>
</evidence>
<keyword evidence="10" id="KW-1185">Reference proteome</keyword>
<evidence type="ECO:0000259" key="9">
    <source>
        <dbReference type="PROSITE" id="PS50026"/>
    </source>
</evidence>
<feature type="disulfide bond" evidence="6">
    <location>
        <begin position="399"/>
        <end position="408"/>
    </location>
</feature>
<dbReference type="SMART" id="SM00179">
    <property type="entry name" value="EGF_CA"/>
    <property type="match status" value="4"/>
</dbReference>
<feature type="domain" description="EGF-like" evidence="9">
    <location>
        <begin position="256"/>
        <end position="292"/>
    </location>
</feature>
<keyword evidence="8" id="KW-0812">Transmembrane</keyword>
<reference evidence="11" key="1">
    <citation type="submission" date="2019-12" db="UniProtKB">
        <authorList>
            <consortium name="WormBaseParasite"/>
        </authorList>
    </citation>
    <scope>IDENTIFICATION</scope>
</reference>
<feature type="transmembrane region" description="Helical" evidence="8">
    <location>
        <begin position="450"/>
        <end position="472"/>
    </location>
</feature>
<keyword evidence="4 6" id="KW-1015">Disulfide bond</keyword>
<proteinExistence type="predicted"/>
<evidence type="ECO:0000256" key="8">
    <source>
        <dbReference type="SAM" id="Phobius"/>
    </source>
</evidence>
<feature type="region of interest" description="Disordered" evidence="7">
    <location>
        <begin position="481"/>
        <end position="517"/>
    </location>
</feature>
<keyword evidence="2" id="KW-0732">Signal</keyword>
<feature type="disulfide bond" evidence="6">
    <location>
        <begin position="439"/>
        <end position="448"/>
    </location>
</feature>
<keyword evidence="3" id="KW-0677">Repeat</keyword>
<dbReference type="STRING" id="70415.A0A5S6R4L3"/>
<feature type="disulfide bond" evidence="6">
    <location>
        <begin position="282"/>
        <end position="291"/>
    </location>
</feature>
<feature type="disulfide bond" evidence="6">
    <location>
        <begin position="380"/>
        <end position="397"/>
    </location>
</feature>
<keyword evidence="1 6" id="KW-0245">EGF-like domain</keyword>
<dbReference type="GO" id="GO:0016020">
    <property type="term" value="C:membrane"/>
    <property type="evidence" value="ECO:0007669"/>
    <property type="project" value="UniProtKB-SubCell"/>
</dbReference>
<dbReference type="PROSITE" id="PS50026">
    <property type="entry name" value="EGF_3"/>
    <property type="match status" value="5"/>
</dbReference>
<dbReference type="PROSITE" id="PS01186">
    <property type="entry name" value="EGF_2"/>
    <property type="match status" value="3"/>
</dbReference>
<dbReference type="SUPFAM" id="SSF57196">
    <property type="entry name" value="EGF/Laminin"/>
    <property type="match status" value="4"/>
</dbReference>
<keyword evidence="8" id="KW-0472">Membrane</keyword>
<dbReference type="SMART" id="SM00181">
    <property type="entry name" value="EGF"/>
    <property type="match status" value="5"/>
</dbReference>
<feature type="domain" description="EGF-like" evidence="9">
    <location>
        <begin position="332"/>
        <end position="369"/>
    </location>
</feature>
<evidence type="ECO:0000313" key="10">
    <source>
        <dbReference type="Proteomes" id="UP000046395"/>
    </source>
</evidence>
<feature type="domain" description="EGF-like" evidence="9">
    <location>
        <begin position="411"/>
        <end position="449"/>
    </location>
</feature>
<dbReference type="Gene3D" id="2.10.25.10">
    <property type="entry name" value="Laminin"/>
    <property type="match status" value="3"/>
</dbReference>
<feature type="disulfide bond" evidence="6">
    <location>
        <begin position="359"/>
        <end position="368"/>
    </location>
</feature>
<organism evidence="10 11">
    <name type="scientific">Trichuris muris</name>
    <name type="common">Mouse whipworm</name>
    <dbReference type="NCBI Taxonomy" id="70415"/>
    <lineage>
        <taxon>Eukaryota</taxon>
        <taxon>Metazoa</taxon>
        <taxon>Ecdysozoa</taxon>
        <taxon>Nematoda</taxon>
        <taxon>Enoplea</taxon>
        <taxon>Dorylaimia</taxon>
        <taxon>Trichinellida</taxon>
        <taxon>Trichuridae</taxon>
        <taxon>Trichuris</taxon>
    </lineage>
</organism>
<sequence>MNFTLPCVERYCADYFTDGYFWTWMPNETEESKVVNLTNWNAVMHGVAYRCDGDPFYKARVRTSVLLYFLKNSLESGQESRYNIREYRDSCNFKADNYKRHHSNYYCRLLSVKNDLLAFSPHIIGCGHIEPDFVTCGHQSTCLCERERKLGCNFNRALNSCVSHYYDKAPPGREKYQRCDFDYGSPCNCSCATSYGEWSPWSGTCGQVTRTRIAPYLQPVEGLDPVNCTLESLNECCIFHDTTERPKCTDYIYGTNISLVENRCSTGGTRIRDEHGHFKCACAAGYNGLLCENFVKECHGQPCKNGGSCSSDGQFYLCECPQGFKGFQCEQSYVTCDEGQQCQHGGECMKSKNGYVCNCTSDYAGVHCEYEVELCGRDTCGSHGDCQNVTALRTFRCHCAWPIVGRRCEIGLDYCEEDSCSWHGVCHNVTSTGTIRCECYNGYIGEFCHFNLYVAIVPSCVVILIGLLVFGIRSKRTYTRAKTTSTATSKTKTKATSKTKAKDVQKSSLQLSQTTKSDRHHDYVLPAFGSELQVMSSTFSKAMNRRRK</sequence>
<evidence type="ECO:0000313" key="11">
    <source>
        <dbReference type="WBParaSite" id="TMUE_3000014368.1"/>
    </source>
</evidence>
<dbReference type="Pfam" id="PF00008">
    <property type="entry name" value="EGF"/>
    <property type="match status" value="2"/>
</dbReference>
<protein>
    <submittedName>
        <fullName evidence="11">EGF-like domain-containing protein</fullName>
    </submittedName>
</protein>
<dbReference type="GO" id="GO:0005509">
    <property type="term" value="F:calcium ion binding"/>
    <property type="evidence" value="ECO:0007669"/>
    <property type="project" value="InterPro"/>
</dbReference>
<dbReference type="InterPro" id="IPR051022">
    <property type="entry name" value="Notch_Cell-Fate_Det"/>
</dbReference>
<dbReference type="PROSITE" id="PS00022">
    <property type="entry name" value="EGF_1"/>
    <property type="match status" value="5"/>
</dbReference>
<dbReference type="PANTHER" id="PTHR24049">
    <property type="entry name" value="CRUMBS FAMILY MEMBER"/>
    <property type="match status" value="1"/>
</dbReference>
<evidence type="ECO:0000256" key="7">
    <source>
        <dbReference type="SAM" id="MobiDB-lite"/>
    </source>
</evidence>
<feature type="compositionally biased region" description="Low complexity" evidence="7">
    <location>
        <begin position="481"/>
        <end position="490"/>
    </location>
</feature>
<dbReference type="InterPro" id="IPR000742">
    <property type="entry name" value="EGF"/>
</dbReference>
<dbReference type="GO" id="GO:0045597">
    <property type="term" value="P:positive regulation of cell differentiation"/>
    <property type="evidence" value="ECO:0007669"/>
    <property type="project" value="UniProtKB-ARBA"/>
</dbReference>
<feature type="compositionally biased region" description="Polar residues" evidence="7">
    <location>
        <begin position="506"/>
        <end position="515"/>
    </location>
</feature>
<evidence type="ECO:0000256" key="4">
    <source>
        <dbReference type="ARBA" id="ARBA00023157"/>
    </source>
</evidence>
<dbReference type="FunFam" id="2.10.25.10:FF:000012">
    <property type="entry name" value="Delta-like protein"/>
    <property type="match status" value="1"/>
</dbReference>
<dbReference type="CDD" id="cd00054">
    <property type="entry name" value="EGF_CA"/>
    <property type="match status" value="2"/>
</dbReference>
<evidence type="ECO:0000256" key="6">
    <source>
        <dbReference type="PROSITE-ProRule" id="PRU00076"/>
    </source>
</evidence>
<dbReference type="Proteomes" id="UP000046395">
    <property type="component" value="Unassembled WGS sequence"/>
</dbReference>
<feature type="disulfide bond" evidence="6">
    <location>
        <begin position="420"/>
        <end position="437"/>
    </location>
</feature>
<dbReference type="AlphaFoldDB" id="A0A5S6R4L3"/>
<feature type="disulfide bond" evidence="6">
    <location>
        <begin position="320"/>
        <end position="329"/>
    </location>
</feature>
<evidence type="ECO:0000256" key="2">
    <source>
        <dbReference type="ARBA" id="ARBA00022729"/>
    </source>
</evidence>
<keyword evidence="8" id="KW-1133">Transmembrane helix</keyword>
<comment type="caution">
    <text evidence="6">Lacks conserved residue(s) required for the propagation of feature annotation.</text>
</comment>
<keyword evidence="5" id="KW-0325">Glycoprotein</keyword>
<dbReference type="InterPro" id="IPR001881">
    <property type="entry name" value="EGF-like_Ca-bd_dom"/>
</dbReference>
<feature type="domain" description="EGF-like" evidence="9">
    <location>
        <begin position="294"/>
        <end position="330"/>
    </location>
</feature>
<evidence type="ECO:0000256" key="5">
    <source>
        <dbReference type="ARBA" id="ARBA00023180"/>
    </source>
</evidence>
<evidence type="ECO:0000256" key="3">
    <source>
        <dbReference type="ARBA" id="ARBA00022737"/>
    </source>
</evidence>
<dbReference type="WBParaSite" id="TMUE_3000014368.1">
    <property type="protein sequence ID" value="TMUE_3000014368.1"/>
    <property type="gene ID" value="WBGene00292051"/>
</dbReference>
<feature type="domain" description="EGF-like" evidence="9">
    <location>
        <begin position="371"/>
        <end position="409"/>
    </location>
</feature>
<accession>A0A5S6R4L3</accession>
<name>A0A5S6R4L3_TRIMR</name>